<dbReference type="Pfam" id="PF00395">
    <property type="entry name" value="SLH"/>
    <property type="match status" value="3"/>
</dbReference>
<dbReference type="RefSeq" id="WP_277531070.1">
    <property type="nucleotide sequence ID" value="NZ_JAPDIA010000003.1"/>
</dbReference>
<proteinExistence type="predicted"/>
<evidence type="ECO:0000259" key="1">
    <source>
        <dbReference type="PROSITE" id="PS51272"/>
    </source>
</evidence>
<name>A0A9X4KSC0_9BACL</name>
<sequence length="290" mass="30574">MQLSKAAADKGYVIIGSPVTFELSITRAGEAKIVDSFKTFVKRELPLPAGSDPAGVTAVVVEPDGTLRPVPTEIVERDGRYYAVVRSLTNSAYALVRSTTIDFADLSGHWAREAIDDMAERLIVNGYANGNFRPNAAVSRAEFAAMLIRALGLPQTGEAMSAFTDVKAEAWYGGAVGQAAAYSLLYGGSDGRFRPDESITREEAFAVVMRAAKLAGIQGVTASEDAERILLAFADGAAIHAWAREDVAGAVQAGLIQGSGGRLAPGGAVTRAETAVMLRRLLVQAGLIRD</sequence>
<comment type="caution">
    <text evidence="2">The sequence shown here is derived from an EMBL/GenBank/DDBJ whole genome shotgun (WGS) entry which is preliminary data.</text>
</comment>
<dbReference type="InterPro" id="IPR051465">
    <property type="entry name" value="Cell_Envelope_Struct_Comp"/>
</dbReference>
<gene>
    <name evidence="2" type="ORF">OMP40_10045</name>
</gene>
<evidence type="ECO:0000313" key="2">
    <source>
        <dbReference type="EMBL" id="MDG0809648.1"/>
    </source>
</evidence>
<dbReference type="AlphaFoldDB" id="A0A9X4KSC0"/>
<feature type="domain" description="SLH" evidence="1">
    <location>
        <begin position="162"/>
        <end position="222"/>
    </location>
</feature>
<dbReference type="Proteomes" id="UP001153404">
    <property type="component" value="Unassembled WGS sequence"/>
</dbReference>
<protein>
    <submittedName>
        <fullName evidence="2">S-layer homology domain-containing protein</fullName>
    </submittedName>
</protein>
<dbReference type="InterPro" id="IPR001119">
    <property type="entry name" value="SLH_dom"/>
</dbReference>
<evidence type="ECO:0000313" key="3">
    <source>
        <dbReference type="Proteomes" id="UP001153404"/>
    </source>
</evidence>
<feature type="domain" description="SLH" evidence="1">
    <location>
        <begin position="230"/>
        <end position="290"/>
    </location>
</feature>
<dbReference type="PROSITE" id="PS51272">
    <property type="entry name" value="SLH"/>
    <property type="match status" value="3"/>
</dbReference>
<reference evidence="2" key="1">
    <citation type="submission" date="2022-10" db="EMBL/GenBank/DDBJ databases">
        <title>Comparative genomic analysis of Cohnella hashimotonis sp. nov., isolated from the International Space Station.</title>
        <authorList>
            <person name="Simpson A."/>
            <person name="Venkateswaran K."/>
        </authorList>
    </citation>
    <scope>NUCLEOTIDE SEQUENCE</scope>
    <source>
        <strain evidence="2">DSM 28161</strain>
    </source>
</reference>
<dbReference type="EMBL" id="JAPDIA010000003">
    <property type="protein sequence ID" value="MDG0809648.1"/>
    <property type="molecule type" value="Genomic_DNA"/>
</dbReference>
<dbReference type="PANTHER" id="PTHR43308:SF5">
    <property type="entry name" value="S-LAYER PROTEIN _ PEPTIDOGLYCAN ENDO-BETA-N-ACETYLGLUCOSAMINIDASE"/>
    <property type="match status" value="1"/>
</dbReference>
<keyword evidence="3" id="KW-1185">Reference proteome</keyword>
<dbReference type="PANTHER" id="PTHR43308">
    <property type="entry name" value="OUTER MEMBRANE PROTEIN ALPHA-RELATED"/>
    <property type="match status" value="1"/>
</dbReference>
<accession>A0A9X4KSC0</accession>
<organism evidence="2 3">
    <name type="scientific">Cohnella rhizosphaerae</name>
    <dbReference type="NCBI Taxonomy" id="1457232"/>
    <lineage>
        <taxon>Bacteria</taxon>
        <taxon>Bacillati</taxon>
        <taxon>Bacillota</taxon>
        <taxon>Bacilli</taxon>
        <taxon>Bacillales</taxon>
        <taxon>Paenibacillaceae</taxon>
        <taxon>Cohnella</taxon>
    </lineage>
</organism>
<feature type="domain" description="SLH" evidence="1">
    <location>
        <begin position="98"/>
        <end position="161"/>
    </location>
</feature>